<keyword evidence="2" id="KW-1185">Reference proteome</keyword>
<proteinExistence type="predicted"/>
<gene>
    <name evidence="1" type="ORF">CLV99_1687</name>
</gene>
<dbReference type="AlphaFoldDB" id="A0A4R6WIW7"/>
<sequence length="331" mass="38600">MIRLYIIRLLFVLGCSFSIVTQAQEFYPVHFRELFTDEGVESSQIARLNGNYLSRKGFEYVNDSLYVHPQSHERVLLSTEQISGMNELVVYYFCSNNLDQFRARLQDESSYLEQLSLNHYQAIFGHVSNAFIISQDTLVDNVVLHPVRFVLKYPQETKFSFSTERFTFPVNDIFPLQHTTWYFNIKYDESTSFSSQNKINMVLTQEEQPYKIEFIDDIHFKVSYVGKNKKMQSVGGTYGHGYSTLVFRSELEKEEEILRYVNGVPLYKKVPVAPSFYTPEELNQVKNTPAYFQFIFSLSYDFIYYGGDNKFNLSGMAYQDYPTQAGPGRSD</sequence>
<dbReference type="Proteomes" id="UP000295292">
    <property type="component" value="Unassembled WGS sequence"/>
</dbReference>
<evidence type="ECO:0000313" key="1">
    <source>
        <dbReference type="EMBL" id="TDQ80230.1"/>
    </source>
</evidence>
<reference evidence="1 2" key="1">
    <citation type="submission" date="2019-03" db="EMBL/GenBank/DDBJ databases">
        <title>Genomic Encyclopedia of Archaeal and Bacterial Type Strains, Phase II (KMG-II): from individual species to whole genera.</title>
        <authorList>
            <person name="Goeker M."/>
        </authorList>
    </citation>
    <scope>NUCLEOTIDE SEQUENCE [LARGE SCALE GENOMIC DNA]</scope>
    <source>
        <strain evidence="1 2">DSM 28353</strain>
    </source>
</reference>
<organism evidence="1 2">
    <name type="scientific">Sphingobacterium yanglingense</name>
    <dbReference type="NCBI Taxonomy" id="1437280"/>
    <lineage>
        <taxon>Bacteria</taxon>
        <taxon>Pseudomonadati</taxon>
        <taxon>Bacteroidota</taxon>
        <taxon>Sphingobacteriia</taxon>
        <taxon>Sphingobacteriales</taxon>
        <taxon>Sphingobacteriaceae</taxon>
        <taxon>Sphingobacterium</taxon>
    </lineage>
</organism>
<accession>A0A4R6WIW7</accession>
<dbReference type="EMBL" id="SNYV01000011">
    <property type="protein sequence ID" value="TDQ80230.1"/>
    <property type="molecule type" value="Genomic_DNA"/>
</dbReference>
<dbReference type="RefSeq" id="WP_133583967.1">
    <property type="nucleotide sequence ID" value="NZ_SNYV01000011.1"/>
</dbReference>
<dbReference type="OrthoDB" id="697727at2"/>
<evidence type="ECO:0000313" key="2">
    <source>
        <dbReference type="Proteomes" id="UP000295292"/>
    </source>
</evidence>
<comment type="caution">
    <text evidence="1">The sequence shown here is derived from an EMBL/GenBank/DDBJ whole genome shotgun (WGS) entry which is preliminary data.</text>
</comment>
<protein>
    <submittedName>
        <fullName evidence="1">Uncharacterized protein</fullName>
    </submittedName>
</protein>
<name>A0A4R6WIW7_9SPHI</name>